<dbReference type="InterPro" id="IPR045161">
    <property type="entry name" value="Utp18"/>
</dbReference>
<feature type="compositionally biased region" description="Basic residues" evidence="8">
    <location>
        <begin position="210"/>
        <end position="220"/>
    </location>
</feature>
<organism evidence="9 10">
    <name type="scientific">Neodothiora populina</name>
    <dbReference type="NCBI Taxonomy" id="2781224"/>
    <lineage>
        <taxon>Eukaryota</taxon>
        <taxon>Fungi</taxon>
        <taxon>Dikarya</taxon>
        <taxon>Ascomycota</taxon>
        <taxon>Pezizomycotina</taxon>
        <taxon>Dothideomycetes</taxon>
        <taxon>Dothideomycetidae</taxon>
        <taxon>Dothideales</taxon>
        <taxon>Dothioraceae</taxon>
        <taxon>Neodothiora</taxon>
    </lineage>
</organism>
<dbReference type="PANTHER" id="PTHR18359:SF0">
    <property type="entry name" value="U3 SMALL NUCLEOLAR RNA-ASSOCIATED PROTEIN 18 HOMOLOG"/>
    <property type="match status" value="1"/>
</dbReference>
<evidence type="ECO:0000256" key="2">
    <source>
        <dbReference type="ARBA" id="ARBA00022552"/>
    </source>
</evidence>
<dbReference type="SUPFAM" id="SSF50978">
    <property type="entry name" value="WD40 repeat-like"/>
    <property type="match status" value="1"/>
</dbReference>
<accession>A0ABR3PMQ7</accession>
<dbReference type="Gene3D" id="2.130.10.10">
    <property type="entry name" value="YVTN repeat-like/Quinoprotein amine dehydrogenase"/>
    <property type="match status" value="1"/>
</dbReference>
<feature type="region of interest" description="Disordered" evidence="8">
    <location>
        <begin position="258"/>
        <end position="277"/>
    </location>
</feature>
<keyword evidence="4" id="KW-0677">Repeat</keyword>
<dbReference type="GeneID" id="95974772"/>
<reference evidence="9 10" key="1">
    <citation type="submission" date="2024-07" db="EMBL/GenBank/DDBJ databases">
        <title>Draft sequence of the Neodothiora populina.</title>
        <authorList>
            <person name="Drown D.D."/>
            <person name="Schuette U.S."/>
            <person name="Buechlein A.B."/>
            <person name="Rusch D.R."/>
            <person name="Winton L.W."/>
            <person name="Adams G.A."/>
        </authorList>
    </citation>
    <scope>NUCLEOTIDE SEQUENCE [LARGE SCALE GENOMIC DNA]</scope>
    <source>
        <strain evidence="9 10">CPC 39397</strain>
    </source>
</reference>
<feature type="compositionally biased region" description="Low complexity" evidence="8">
    <location>
        <begin position="38"/>
        <end position="48"/>
    </location>
</feature>
<feature type="region of interest" description="Disordered" evidence="8">
    <location>
        <begin position="204"/>
        <end position="245"/>
    </location>
</feature>
<dbReference type="PROSITE" id="PS50294">
    <property type="entry name" value="WD_REPEATS_REGION"/>
    <property type="match status" value="1"/>
</dbReference>
<feature type="compositionally biased region" description="Basic and acidic residues" evidence="8">
    <location>
        <begin position="14"/>
        <end position="23"/>
    </location>
</feature>
<keyword evidence="5" id="KW-0539">Nucleus</keyword>
<feature type="compositionally biased region" description="Polar residues" evidence="8">
    <location>
        <begin position="258"/>
        <end position="271"/>
    </location>
</feature>
<feature type="repeat" description="WD" evidence="7">
    <location>
        <begin position="602"/>
        <end position="630"/>
    </location>
</feature>
<feature type="region of interest" description="Disordered" evidence="8">
    <location>
        <begin position="1"/>
        <end position="68"/>
    </location>
</feature>
<dbReference type="EMBL" id="JBFMKM010000003">
    <property type="protein sequence ID" value="KAL1310833.1"/>
    <property type="molecule type" value="Genomic_DNA"/>
</dbReference>
<sequence>MARTKKSKPGAARRQAEKSKVDSMAKPIAVQTKDDSASEASDIEAATDYALQNDDDMSVDEKSEGEEELEKAVFGDSVGFRDGLRAFANADQEADSDVAEEDQEAGAGLEGIADSDLFFTDVGPGADSQALVPVAAGDEESDVEAAAEGHAAAWQDSDDERMVVSLASVPRLRKLRRTEAEDVISGKDYVRRLRKHFEMLNPTPDWARHATQKPARKKRRMTQDGEASEGHVSSDDDDMDVDEDGELSVDPLSRLLQDTSSLVRQGDTSTNGRKRKLRPEVLDVQRTKDIPGVQPSAITSLSFHSSLPLLLSSGPSSTLYLHHIVNSPPAPSPNPLLTSLHIRRTPLTTTAFHPSDSRIFLGARRRYFHVWNLDTGKIEKIARIYGQQHEQRSMEHFKLSPDGRYMALQGSARKGGGVINILDAYTLQWNSQVRIESRGGVADFAWWRDSRGMSVAGKNGEVTEWSIGEQRAVARWQDEGAVGTTTIALGGDNGQTGSAIGKDRWVAVGSSSGVVNIYDRRAWLVSPKTTSSTDNDPVPPHPKPTRTLDQLTTPTSHLAFAPDGQLLVVASRWKKDALRLVHLPTCTVYKNWPTSNTPLGKITGVAFAPGSDALAVANEAGKIRLWEIRP</sequence>
<dbReference type="SMART" id="SM00320">
    <property type="entry name" value="WD40"/>
    <property type="match status" value="6"/>
</dbReference>
<dbReference type="RefSeq" id="XP_069203682.1">
    <property type="nucleotide sequence ID" value="XM_069340209.1"/>
</dbReference>
<evidence type="ECO:0000256" key="8">
    <source>
        <dbReference type="SAM" id="MobiDB-lite"/>
    </source>
</evidence>
<keyword evidence="2" id="KW-0698">rRNA processing</keyword>
<evidence type="ECO:0000256" key="7">
    <source>
        <dbReference type="PROSITE-ProRule" id="PRU00221"/>
    </source>
</evidence>
<evidence type="ECO:0008006" key="11">
    <source>
        <dbReference type="Google" id="ProtNLM"/>
    </source>
</evidence>
<evidence type="ECO:0000256" key="5">
    <source>
        <dbReference type="ARBA" id="ARBA00023242"/>
    </source>
</evidence>
<dbReference type="PANTHER" id="PTHR18359">
    <property type="entry name" value="WD-REPEAT PROTEIN-RELATED"/>
    <property type="match status" value="1"/>
</dbReference>
<dbReference type="Proteomes" id="UP001562354">
    <property type="component" value="Unassembled WGS sequence"/>
</dbReference>
<feature type="compositionally biased region" description="Acidic residues" evidence="8">
    <location>
        <begin position="235"/>
        <end position="245"/>
    </location>
</feature>
<dbReference type="InterPro" id="IPR001680">
    <property type="entry name" value="WD40_rpt"/>
</dbReference>
<evidence type="ECO:0000256" key="1">
    <source>
        <dbReference type="ARBA" id="ARBA00004604"/>
    </source>
</evidence>
<evidence type="ECO:0000313" key="10">
    <source>
        <dbReference type="Proteomes" id="UP001562354"/>
    </source>
</evidence>
<name>A0ABR3PMQ7_9PEZI</name>
<dbReference type="InterPro" id="IPR015943">
    <property type="entry name" value="WD40/YVTN_repeat-like_dom_sf"/>
</dbReference>
<feature type="compositionally biased region" description="Acidic residues" evidence="8">
    <location>
        <begin position="53"/>
        <end position="68"/>
    </location>
</feature>
<keyword evidence="10" id="KW-1185">Reference proteome</keyword>
<proteinExistence type="inferred from homology"/>
<comment type="caution">
    <text evidence="9">The sequence shown here is derived from an EMBL/GenBank/DDBJ whole genome shotgun (WGS) entry which is preliminary data.</text>
</comment>
<evidence type="ECO:0000313" key="9">
    <source>
        <dbReference type="EMBL" id="KAL1310833.1"/>
    </source>
</evidence>
<comment type="subcellular location">
    <subcellularLocation>
        <location evidence="1">Nucleus</location>
        <location evidence="1">Nucleolus</location>
    </subcellularLocation>
</comment>
<comment type="similarity">
    <text evidence="6">Belongs to the WD repeat UTP18 family.</text>
</comment>
<keyword evidence="3 7" id="KW-0853">WD repeat</keyword>
<dbReference type="InterPro" id="IPR036322">
    <property type="entry name" value="WD40_repeat_dom_sf"/>
</dbReference>
<evidence type="ECO:0000256" key="3">
    <source>
        <dbReference type="ARBA" id="ARBA00022574"/>
    </source>
</evidence>
<evidence type="ECO:0000256" key="6">
    <source>
        <dbReference type="ARBA" id="ARBA00025767"/>
    </source>
</evidence>
<dbReference type="PROSITE" id="PS50082">
    <property type="entry name" value="WD_REPEATS_2"/>
    <property type="match status" value="1"/>
</dbReference>
<gene>
    <name evidence="9" type="ORF">AAFC00_001069</name>
</gene>
<protein>
    <recommendedName>
        <fullName evidence="11">WD40 repeat-like protein</fullName>
    </recommendedName>
</protein>
<evidence type="ECO:0000256" key="4">
    <source>
        <dbReference type="ARBA" id="ARBA00022737"/>
    </source>
</evidence>